<dbReference type="EMBL" id="WHPD01000714">
    <property type="protein sequence ID" value="MPV87673.1"/>
    <property type="molecule type" value="Genomic_DNA"/>
</dbReference>
<gene>
    <name evidence="2" type="ORF">GB882_03260</name>
</gene>
<organism evidence="2 3">
    <name type="scientific">Georgenia ruanii</name>
    <dbReference type="NCBI Taxonomy" id="348442"/>
    <lineage>
        <taxon>Bacteria</taxon>
        <taxon>Bacillati</taxon>
        <taxon>Actinomycetota</taxon>
        <taxon>Actinomycetes</taxon>
        <taxon>Micrococcales</taxon>
        <taxon>Bogoriellaceae</taxon>
        <taxon>Georgenia</taxon>
    </lineage>
</organism>
<dbReference type="PANTHER" id="PTHR22916">
    <property type="entry name" value="GLYCOSYLTRANSFERASE"/>
    <property type="match status" value="1"/>
</dbReference>
<dbReference type="AlphaFoldDB" id="A0A7J9UTN3"/>
<proteinExistence type="predicted"/>
<dbReference type="Pfam" id="PF00535">
    <property type="entry name" value="Glycos_transf_2"/>
    <property type="match status" value="1"/>
</dbReference>
<dbReference type="Proteomes" id="UP000429644">
    <property type="component" value="Unassembled WGS sequence"/>
</dbReference>
<dbReference type="PANTHER" id="PTHR22916:SF3">
    <property type="entry name" value="UDP-GLCNAC:BETAGAL BETA-1,3-N-ACETYLGLUCOSAMINYLTRANSFERASE-LIKE PROTEIN 1"/>
    <property type="match status" value="1"/>
</dbReference>
<evidence type="ECO:0000313" key="3">
    <source>
        <dbReference type="Proteomes" id="UP000429644"/>
    </source>
</evidence>
<keyword evidence="2" id="KW-0808">Transferase</keyword>
<name>A0A7J9UTN3_9MICO</name>
<evidence type="ECO:0000259" key="1">
    <source>
        <dbReference type="Pfam" id="PF00535"/>
    </source>
</evidence>
<reference evidence="2 3" key="1">
    <citation type="submission" date="2019-10" db="EMBL/GenBank/DDBJ databases">
        <title>Georgenia wutianyii sp. nov. and Georgenia yuyongxinii sp. nov. isolated from plateau pika (Ochotona curzoniae) in the Qinghai-Tibet plateau of China.</title>
        <authorList>
            <person name="Tian Z."/>
        </authorList>
    </citation>
    <scope>NUCLEOTIDE SEQUENCE [LARGE SCALE GENOMIC DNA]</scope>
    <source>
        <strain evidence="2 3">JCM 15130</strain>
    </source>
</reference>
<evidence type="ECO:0000313" key="2">
    <source>
        <dbReference type="EMBL" id="MPV87673.1"/>
    </source>
</evidence>
<dbReference type="RefSeq" id="WP_152230276.1">
    <property type="nucleotide sequence ID" value="NZ_BAAAOT010000004.1"/>
</dbReference>
<dbReference type="GO" id="GO:0016758">
    <property type="term" value="F:hexosyltransferase activity"/>
    <property type="evidence" value="ECO:0007669"/>
    <property type="project" value="UniProtKB-ARBA"/>
</dbReference>
<dbReference type="InterPro" id="IPR029044">
    <property type="entry name" value="Nucleotide-diphossugar_trans"/>
</dbReference>
<dbReference type="InterPro" id="IPR001173">
    <property type="entry name" value="Glyco_trans_2-like"/>
</dbReference>
<sequence>MTIDIMLPYYGDVAMMKAAVSSVLAQDDGDFRLTVIDDAYPDPAVPEYFAGLAAEDPRVVYLRNDTNLGANANYRKCVALVEHPITVIMGADDVMLPGYLTTVRSAFDDADVSLVQPGVEVIDENGDVYAPLGDRVKAWVRRRAVGRSSRAVVAGEAAAASLMSANWLYFPSVAWRSAELKTHPFRREYDVVQDLALAIDVVRSGGKIAVLEDVCFRYRRHRQSDSAVRAVDGRRFAEEHRLFAAYAEEFQRLGWSHAARAARLHGSSRLHALTLLPQALSTRQWRGLRALVSHAVLP</sequence>
<accession>A0A7J9UTN3</accession>
<keyword evidence="3" id="KW-1185">Reference proteome</keyword>
<protein>
    <submittedName>
        <fullName evidence="2">Glycosyltransferase</fullName>
    </submittedName>
</protein>
<dbReference type="SUPFAM" id="SSF53448">
    <property type="entry name" value="Nucleotide-diphospho-sugar transferases"/>
    <property type="match status" value="1"/>
</dbReference>
<comment type="caution">
    <text evidence="2">The sequence shown here is derived from an EMBL/GenBank/DDBJ whole genome shotgun (WGS) entry which is preliminary data.</text>
</comment>
<dbReference type="OrthoDB" id="3177103at2"/>
<dbReference type="Gene3D" id="3.90.550.10">
    <property type="entry name" value="Spore Coat Polysaccharide Biosynthesis Protein SpsA, Chain A"/>
    <property type="match status" value="1"/>
</dbReference>
<feature type="domain" description="Glycosyltransferase 2-like" evidence="1">
    <location>
        <begin position="5"/>
        <end position="135"/>
    </location>
</feature>